<comment type="caution">
    <text evidence="1">The sequence shown here is derived from an EMBL/GenBank/DDBJ whole genome shotgun (WGS) entry which is preliminary data.</text>
</comment>
<dbReference type="AlphaFoldDB" id="A0A2S6CCG0"/>
<gene>
    <name evidence="1" type="ORF">CBER1_01431</name>
</gene>
<dbReference type="STRING" id="357750.A0A2S6CCG0"/>
<accession>A0A2S6CCG0</accession>
<dbReference type="EMBL" id="PNEN01000495">
    <property type="protein sequence ID" value="PPJ57402.1"/>
    <property type="molecule type" value="Genomic_DNA"/>
</dbReference>
<evidence type="ECO:0000313" key="2">
    <source>
        <dbReference type="Proteomes" id="UP000237631"/>
    </source>
</evidence>
<dbReference type="InterPro" id="IPR011333">
    <property type="entry name" value="SKP1/BTB/POZ_sf"/>
</dbReference>
<organism evidence="1 2">
    <name type="scientific">Cercospora berteroae</name>
    <dbReference type="NCBI Taxonomy" id="357750"/>
    <lineage>
        <taxon>Eukaryota</taxon>
        <taxon>Fungi</taxon>
        <taxon>Dikarya</taxon>
        <taxon>Ascomycota</taxon>
        <taxon>Pezizomycotina</taxon>
        <taxon>Dothideomycetes</taxon>
        <taxon>Dothideomycetidae</taxon>
        <taxon>Mycosphaerellales</taxon>
        <taxon>Mycosphaerellaceae</taxon>
        <taxon>Cercospora</taxon>
    </lineage>
</organism>
<evidence type="ECO:0000313" key="1">
    <source>
        <dbReference type="EMBL" id="PPJ57402.1"/>
    </source>
</evidence>
<reference evidence="2" key="1">
    <citation type="journal article" date="2017" name="bioRxiv">
        <title>Conservation of a gene cluster reveals novel cercosporin biosynthetic mechanisms and extends production to the genus Colletotrichum.</title>
        <authorList>
            <person name="de Jonge R."/>
            <person name="Ebert M.K."/>
            <person name="Huitt-Roehl C.R."/>
            <person name="Pal P."/>
            <person name="Suttle J.C."/>
            <person name="Spanner R.E."/>
            <person name="Neubauer J.D."/>
            <person name="Jurick W.M.II."/>
            <person name="Stott K.A."/>
            <person name="Secor G.A."/>
            <person name="Thomma B.P.H.J."/>
            <person name="Van de Peer Y."/>
            <person name="Townsend C.A."/>
            <person name="Bolton M.D."/>
        </authorList>
    </citation>
    <scope>NUCLEOTIDE SEQUENCE [LARGE SCALE GENOMIC DNA]</scope>
    <source>
        <strain evidence="2">CBS538.71</strain>
    </source>
</reference>
<name>A0A2S6CCG0_9PEZI</name>
<dbReference type="OrthoDB" id="5361286at2759"/>
<dbReference type="Proteomes" id="UP000237631">
    <property type="component" value="Unassembled WGS sequence"/>
</dbReference>
<protein>
    <recommendedName>
        <fullName evidence="3">BTB domain-containing protein</fullName>
    </recommendedName>
</protein>
<sequence>MSGPPDFVEISSDGDVILVCGEQFQNGQVKKLKVSSAALSLGSSGMKTMFKPHFKEGTDLRRSVGGSPLEVSLPEDDPLAMEIICYVLHLRNDKVNMSNELSAECILRVAMASDKYDCRIAMMYFAQTWLSRASTDEQELHVLFTAAYLFGNNEAFRRLGRGLVLELSSHAFVAATEYAREHLQAALRTIDWKRKKIRKSVHAAIGEVIDARSTLRKNSKVPHTCVPGCGIAEICLAEFIQSLKQSDLYPLKAIKTLTIERLRHNTMRADHVPPKEALACASPDCIGRTQNLSKGCIPYLFFTGFDMEHTLVGPCLTCFREDELDRLEGCKHFEVRIRDKRKYHSPEEVIRQAAS</sequence>
<proteinExistence type="predicted"/>
<keyword evidence="2" id="KW-1185">Reference proteome</keyword>
<dbReference type="Gene3D" id="3.30.710.10">
    <property type="entry name" value="Potassium Channel Kv1.1, Chain A"/>
    <property type="match status" value="1"/>
</dbReference>
<evidence type="ECO:0008006" key="3">
    <source>
        <dbReference type="Google" id="ProtNLM"/>
    </source>
</evidence>